<evidence type="ECO:0000313" key="3">
    <source>
        <dbReference type="Proteomes" id="UP001187192"/>
    </source>
</evidence>
<proteinExistence type="predicted"/>
<dbReference type="EMBL" id="BTGU01000141">
    <property type="protein sequence ID" value="GMN63074.1"/>
    <property type="molecule type" value="Genomic_DNA"/>
</dbReference>
<protein>
    <submittedName>
        <fullName evidence="2">Uncharacterized protein</fullName>
    </submittedName>
</protein>
<organism evidence="2 3">
    <name type="scientific">Ficus carica</name>
    <name type="common">Common fig</name>
    <dbReference type="NCBI Taxonomy" id="3494"/>
    <lineage>
        <taxon>Eukaryota</taxon>
        <taxon>Viridiplantae</taxon>
        <taxon>Streptophyta</taxon>
        <taxon>Embryophyta</taxon>
        <taxon>Tracheophyta</taxon>
        <taxon>Spermatophyta</taxon>
        <taxon>Magnoliopsida</taxon>
        <taxon>eudicotyledons</taxon>
        <taxon>Gunneridae</taxon>
        <taxon>Pentapetalae</taxon>
        <taxon>rosids</taxon>
        <taxon>fabids</taxon>
        <taxon>Rosales</taxon>
        <taxon>Moraceae</taxon>
        <taxon>Ficeae</taxon>
        <taxon>Ficus</taxon>
    </lineage>
</organism>
<comment type="caution">
    <text evidence="2">The sequence shown here is derived from an EMBL/GenBank/DDBJ whole genome shotgun (WGS) entry which is preliminary data.</text>
</comment>
<feature type="region of interest" description="Disordered" evidence="1">
    <location>
        <begin position="143"/>
        <end position="173"/>
    </location>
</feature>
<keyword evidence="3" id="KW-1185">Reference proteome</keyword>
<reference evidence="2" key="1">
    <citation type="submission" date="2023-07" db="EMBL/GenBank/DDBJ databases">
        <title>draft genome sequence of fig (Ficus carica).</title>
        <authorList>
            <person name="Takahashi T."/>
            <person name="Nishimura K."/>
        </authorList>
    </citation>
    <scope>NUCLEOTIDE SEQUENCE</scope>
</reference>
<evidence type="ECO:0000256" key="1">
    <source>
        <dbReference type="SAM" id="MobiDB-lite"/>
    </source>
</evidence>
<dbReference type="Proteomes" id="UP001187192">
    <property type="component" value="Unassembled WGS sequence"/>
</dbReference>
<accession>A0AA88E2V5</accession>
<name>A0AA88E2V5_FICCA</name>
<gene>
    <name evidence="2" type="ORF">TIFTF001_032151</name>
</gene>
<sequence length="173" mass="19633">MDLPLISLWESLQKLDYHQIASSTCRAIQEEKKTLESCDDFPLFTGLELNLFSEERKIEEIEKLHERNFEDQVISETSEDSKQAQVHVNSGVEAVAFGDGHQEKCNLLESMSGSANPPTRKSNTTFMVPLTPRSVQKLNAMKENIGTTKRDLVHRITAPHRSKRQPLGDLQKN</sequence>
<evidence type="ECO:0000313" key="2">
    <source>
        <dbReference type="EMBL" id="GMN63074.1"/>
    </source>
</evidence>
<dbReference type="AlphaFoldDB" id="A0AA88E2V5"/>